<dbReference type="PROSITE" id="PS51371">
    <property type="entry name" value="CBS"/>
    <property type="match status" value="1"/>
</dbReference>
<sequence length="455" mass="50310">MRRLLGEAFPNRTNYLLGNWAGQLWRFSHLIAVGDLVVLPLKTHGTFAIGVAAGPYQFRSDAPLGTQHVLPVTWQRTEVAREEFQPDLRNTLGSLLTVFQLTRHDAPARIAAIGAGKPDPGWRSPAATTDSTASAEEIWAQVAAGEQVMLSIRDLLGLWGFSRRTTLSLDVVATELDERGIVTRPPFTRGRIDSVVELIALSTEPAEAEDTTITAEQDEPETHHMSVRIRNILPDDRLPVTINSDATLLDAITTMLGYGVAQLPVLDGTHVLGAVSWESVAKAQLSKSNPTLRDASTSPVHIVDQNEDLFGRIDEIERNGFIFVKGDGHHIVSVLTANDLARQFGTMARPFSLLSEAELRLRSQVQKSLPEQFAQHTPKWGTAPTFGQYKNILDKPEAFEQLGWPLDHRRFLDLLAAVVAIRNDLMHVSKDPLTAQHLNAIESFVKMLRLVDQMS</sequence>
<dbReference type="Proteomes" id="UP000185596">
    <property type="component" value="Unassembled WGS sequence"/>
</dbReference>
<dbReference type="Gene3D" id="3.10.580.10">
    <property type="entry name" value="CBS-domain"/>
    <property type="match status" value="1"/>
</dbReference>
<proteinExistence type="predicted"/>
<gene>
    <name evidence="3" type="ORF">BU204_30880</name>
</gene>
<accession>A0A1Q8C8Z6</accession>
<evidence type="ECO:0000256" key="1">
    <source>
        <dbReference type="PROSITE-ProRule" id="PRU00703"/>
    </source>
</evidence>
<evidence type="ECO:0000313" key="4">
    <source>
        <dbReference type="Proteomes" id="UP000185596"/>
    </source>
</evidence>
<keyword evidence="1" id="KW-0129">CBS domain</keyword>
<name>A0A1Q8C8Z6_9PSEU</name>
<reference evidence="3 4" key="1">
    <citation type="submission" date="2016-12" db="EMBL/GenBank/DDBJ databases">
        <title>The draft genome sequence of Actinophytocola sp. 11-183.</title>
        <authorList>
            <person name="Wang W."/>
            <person name="Yuan L."/>
        </authorList>
    </citation>
    <scope>NUCLEOTIDE SEQUENCE [LARGE SCALE GENOMIC DNA]</scope>
    <source>
        <strain evidence="3 4">11-183</strain>
    </source>
</reference>
<evidence type="ECO:0000313" key="3">
    <source>
        <dbReference type="EMBL" id="OLF10818.1"/>
    </source>
</evidence>
<dbReference type="EMBL" id="MSIE01000071">
    <property type="protein sequence ID" value="OLF10818.1"/>
    <property type="molecule type" value="Genomic_DNA"/>
</dbReference>
<protein>
    <recommendedName>
        <fullName evidence="2">CBS domain-containing protein</fullName>
    </recommendedName>
</protein>
<dbReference type="CDD" id="cd02205">
    <property type="entry name" value="CBS_pair_SF"/>
    <property type="match status" value="1"/>
</dbReference>
<feature type="domain" description="CBS" evidence="2">
    <location>
        <begin position="235"/>
        <end position="291"/>
    </location>
</feature>
<dbReference type="InterPro" id="IPR000644">
    <property type="entry name" value="CBS_dom"/>
</dbReference>
<organism evidence="3 4">
    <name type="scientific">Actinophytocola xanthii</name>
    <dbReference type="NCBI Taxonomy" id="1912961"/>
    <lineage>
        <taxon>Bacteria</taxon>
        <taxon>Bacillati</taxon>
        <taxon>Actinomycetota</taxon>
        <taxon>Actinomycetes</taxon>
        <taxon>Pseudonocardiales</taxon>
        <taxon>Pseudonocardiaceae</taxon>
    </lineage>
</organism>
<dbReference type="STRING" id="1912961.BU204_30880"/>
<dbReference type="Pfam" id="PF00571">
    <property type="entry name" value="CBS"/>
    <property type="match status" value="1"/>
</dbReference>
<keyword evidence="4" id="KW-1185">Reference proteome</keyword>
<dbReference type="AlphaFoldDB" id="A0A1Q8C8Z6"/>
<comment type="caution">
    <text evidence="3">The sequence shown here is derived from an EMBL/GenBank/DDBJ whole genome shotgun (WGS) entry which is preliminary data.</text>
</comment>
<dbReference type="SUPFAM" id="SSF54631">
    <property type="entry name" value="CBS-domain pair"/>
    <property type="match status" value="1"/>
</dbReference>
<dbReference type="InterPro" id="IPR046342">
    <property type="entry name" value="CBS_dom_sf"/>
</dbReference>
<evidence type="ECO:0000259" key="2">
    <source>
        <dbReference type="PROSITE" id="PS51371"/>
    </source>
</evidence>